<dbReference type="Gene3D" id="1.10.760.10">
    <property type="entry name" value="Cytochrome c-like domain"/>
    <property type="match status" value="1"/>
</dbReference>
<dbReference type="InterPro" id="IPR051459">
    <property type="entry name" value="Cytochrome_c-type_DH"/>
</dbReference>
<evidence type="ECO:0000256" key="2">
    <source>
        <dbReference type="ARBA" id="ARBA00022723"/>
    </source>
</evidence>
<dbReference type="EMBL" id="PSKQ01000018">
    <property type="protein sequence ID" value="MBE8720958.1"/>
    <property type="molecule type" value="Genomic_DNA"/>
</dbReference>
<evidence type="ECO:0000313" key="6">
    <source>
        <dbReference type="EMBL" id="MBE8720958.1"/>
    </source>
</evidence>
<dbReference type="Proteomes" id="UP000618319">
    <property type="component" value="Unassembled WGS sequence"/>
</dbReference>
<dbReference type="SUPFAM" id="SSF46626">
    <property type="entry name" value="Cytochrome c"/>
    <property type="match status" value="1"/>
</dbReference>
<evidence type="ECO:0000256" key="1">
    <source>
        <dbReference type="ARBA" id="ARBA00022617"/>
    </source>
</evidence>
<organism evidence="6 7">
    <name type="scientific">Sphingobacterium pedocola</name>
    <dbReference type="NCBI Taxonomy" id="2082722"/>
    <lineage>
        <taxon>Bacteria</taxon>
        <taxon>Pseudomonadati</taxon>
        <taxon>Bacteroidota</taxon>
        <taxon>Sphingobacteriia</taxon>
        <taxon>Sphingobacteriales</taxon>
        <taxon>Sphingobacteriaceae</taxon>
        <taxon>Sphingobacterium</taxon>
    </lineage>
</organism>
<dbReference type="InterPro" id="IPR009056">
    <property type="entry name" value="Cyt_c-like_dom"/>
</dbReference>
<accession>A0ABR9T6J2</accession>
<evidence type="ECO:0000313" key="7">
    <source>
        <dbReference type="Proteomes" id="UP000618319"/>
    </source>
</evidence>
<evidence type="ECO:0000256" key="4">
    <source>
        <dbReference type="PROSITE-ProRule" id="PRU00433"/>
    </source>
</evidence>
<keyword evidence="7" id="KW-1185">Reference proteome</keyword>
<comment type="caution">
    <text evidence="6">The sequence shown here is derived from an EMBL/GenBank/DDBJ whole genome shotgun (WGS) entry which is preliminary data.</text>
</comment>
<dbReference type="InterPro" id="IPR036909">
    <property type="entry name" value="Cyt_c-like_dom_sf"/>
</dbReference>
<keyword evidence="1 4" id="KW-0349">Heme</keyword>
<evidence type="ECO:0000259" key="5">
    <source>
        <dbReference type="PROSITE" id="PS51007"/>
    </source>
</evidence>
<name>A0ABR9T6J2_9SPHI</name>
<evidence type="ECO:0000256" key="3">
    <source>
        <dbReference type="ARBA" id="ARBA00023004"/>
    </source>
</evidence>
<keyword evidence="3 4" id="KW-0408">Iron</keyword>
<gene>
    <name evidence="6" type="ORF">C4F40_09515</name>
</gene>
<dbReference type="PANTHER" id="PTHR35008:SF4">
    <property type="entry name" value="BLL4482 PROTEIN"/>
    <property type="match status" value="1"/>
</dbReference>
<proteinExistence type="predicted"/>
<dbReference type="PROSITE" id="PS51007">
    <property type="entry name" value="CYTC"/>
    <property type="match status" value="1"/>
</dbReference>
<dbReference type="Pfam" id="PF13442">
    <property type="entry name" value="Cytochrome_CBB3"/>
    <property type="match status" value="1"/>
</dbReference>
<reference evidence="6 7" key="1">
    <citation type="submission" date="2018-02" db="EMBL/GenBank/DDBJ databases">
        <title>Sphingobacterium KA21.</title>
        <authorList>
            <person name="Vasarhelyi B.M."/>
            <person name="Deshmukh S."/>
            <person name="Balint B."/>
            <person name="Kukolya J."/>
        </authorList>
    </citation>
    <scope>NUCLEOTIDE SEQUENCE [LARGE SCALE GENOMIC DNA]</scope>
    <source>
        <strain evidence="6 7">Ka21</strain>
    </source>
</reference>
<sequence length="145" mass="16441">MNSSHKIILTFIGMLVILLLYLSSCQSNISIQTAQYAVNGKKLYVSHCQNCHGTKGEGLAQLYPPLTDHEFFEQNRAKLSCIVRYGMKESILVHGKTYKNQMPANPKLTELDIAYILTYITTNFGKGDSIYHHEEVKQALKRCDI</sequence>
<protein>
    <submittedName>
        <fullName evidence="6">Cytochrome C</fullName>
    </submittedName>
</protein>
<keyword evidence="2 4" id="KW-0479">Metal-binding</keyword>
<dbReference type="PANTHER" id="PTHR35008">
    <property type="entry name" value="BLL4482 PROTEIN-RELATED"/>
    <property type="match status" value="1"/>
</dbReference>
<feature type="domain" description="Cytochrome c" evidence="5">
    <location>
        <begin position="35"/>
        <end position="124"/>
    </location>
</feature>